<dbReference type="Pfam" id="PF01978">
    <property type="entry name" value="TrmB"/>
    <property type="match status" value="1"/>
</dbReference>
<dbReference type="Gene3D" id="2.30.30.690">
    <property type="match status" value="1"/>
</dbReference>
<dbReference type="RefSeq" id="WP_379705836.1">
    <property type="nucleotide sequence ID" value="NZ_JBHTAT010000001.1"/>
</dbReference>
<dbReference type="Gene3D" id="1.10.10.10">
    <property type="entry name" value="Winged helix-like DNA-binding domain superfamily/Winged helix DNA-binding domain"/>
    <property type="match status" value="1"/>
</dbReference>
<evidence type="ECO:0000313" key="4">
    <source>
        <dbReference type="EMBL" id="MFC7256667.1"/>
    </source>
</evidence>
<comment type="similarity">
    <text evidence="1">Belongs to the transcriptional regulator TrmB family.</text>
</comment>
<dbReference type="InterPro" id="IPR051797">
    <property type="entry name" value="TrmB-like"/>
</dbReference>
<name>A0ABD6A230_9EURY</name>
<dbReference type="EMBL" id="JBHTAT010000001">
    <property type="protein sequence ID" value="MFC7256667.1"/>
    <property type="molecule type" value="Genomic_DNA"/>
</dbReference>
<dbReference type="CDD" id="cd00090">
    <property type="entry name" value="HTH_ARSR"/>
    <property type="match status" value="1"/>
</dbReference>
<dbReference type="PANTHER" id="PTHR34293:SF1">
    <property type="entry name" value="HTH-TYPE TRANSCRIPTIONAL REGULATOR TRMBL2"/>
    <property type="match status" value="1"/>
</dbReference>
<evidence type="ECO:0000256" key="1">
    <source>
        <dbReference type="ARBA" id="ARBA00007287"/>
    </source>
</evidence>
<dbReference type="PANTHER" id="PTHR34293">
    <property type="entry name" value="HTH-TYPE TRANSCRIPTIONAL REGULATOR TRMBL2"/>
    <property type="match status" value="1"/>
</dbReference>
<dbReference type="InterPro" id="IPR021586">
    <property type="entry name" value="Tscrpt_reg_TrmB_C"/>
</dbReference>
<proteinExistence type="inferred from homology"/>
<dbReference type="InterPro" id="IPR036388">
    <property type="entry name" value="WH-like_DNA-bd_sf"/>
</dbReference>
<reference evidence="4 5" key="1">
    <citation type="journal article" date="2019" name="Int. J. Syst. Evol. Microbiol.">
        <title>The Global Catalogue of Microorganisms (GCM) 10K type strain sequencing project: providing services to taxonomists for standard genome sequencing and annotation.</title>
        <authorList>
            <consortium name="The Broad Institute Genomics Platform"/>
            <consortium name="The Broad Institute Genome Sequencing Center for Infectious Disease"/>
            <person name="Wu L."/>
            <person name="Ma J."/>
        </authorList>
    </citation>
    <scope>NUCLEOTIDE SEQUENCE [LARGE SCALE GENOMIC DNA]</scope>
    <source>
        <strain evidence="4 5">GX21</strain>
    </source>
</reference>
<dbReference type="AlphaFoldDB" id="A0ABD6A230"/>
<gene>
    <name evidence="4" type="primary">trmB</name>
    <name evidence="4" type="ORF">ACFQKE_15380</name>
</gene>
<dbReference type="SUPFAM" id="SSF159071">
    <property type="entry name" value="TrmB C-terminal domain-like"/>
    <property type="match status" value="1"/>
</dbReference>
<dbReference type="NCBIfam" id="NF047392">
    <property type="entry name" value="TransRegTrmBHalo"/>
    <property type="match status" value="1"/>
</dbReference>
<dbReference type="SUPFAM" id="SSF46785">
    <property type="entry name" value="Winged helix' DNA-binding domain"/>
    <property type="match status" value="1"/>
</dbReference>
<dbReference type="CDD" id="cd09124">
    <property type="entry name" value="PLDc_like_TrmB_middle"/>
    <property type="match status" value="1"/>
</dbReference>
<feature type="domain" description="Transcription regulator TrmB C-terminal" evidence="3">
    <location>
        <begin position="111"/>
        <end position="342"/>
    </location>
</feature>
<evidence type="ECO:0000313" key="5">
    <source>
        <dbReference type="Proteomes" id="UP001596434"/>
    </source>
</evidence>
<keyword evidence="5" id="KW-1185">Reference proteome</keyword>
<comment type="caution">
    <text evidence="4">The sequence shown here is derived from an EMBL/GenBank/DDBJ whole genome shotgun (WGS) entry which is preliminary data.</text>
</comment>
<accession>A0ABD6A230</accession>
<protein>
    <submittedName>
        <fullName evidence="4">HTH-type sugar sensing transcriptional regulator TrmB</fullName>
    </submittedName>
</protein>
<dbReference type="InterPro" id="IPR036390">
    <property type="entry name" value="WH_DNA-bd_sf"/>
</dbReference>
<dbReference type="InterPro" id="IPR011991">
    <property type="entry name" value="ArsR-like_HTH"/>
</dbReference>
<dbReference type="GeneID" id="96955060"/>
<evidence type="ECO:0000259" key="3">
    <source>
        <dbReference type="Pfam" id="PF11495"/>
    </source>
</evidence>
<dbReference type="Pfam" id="PF11495">
    <property type="entry name" value="Regulator_TrmB"/>
    <property type="match status" value="1"/>
</dbReference>
<organism evidence="4 5">
    <name type="scientific">Haloplanus litoreus</name>
    <dbReference type="NCBI Taxonomy" id="767515"/>
    <lineage>
        <taxon>Archaea</taxon>
        <taxon>Methanobacteriati</taxon>
        <taxon>Methanobacteriota</taxon>
        <taxon>Stenosarchaea group</taxon>
        <taxon>Halobacteria</taxon>
        <taxon>Halobacteriales</taxon>
        <taxon>Haloferacaceae</taxon>
        <taxon>Haloplanus</taxon>
    </lineage>
</organism>
<sequence>MTDDDLRRTLTSLGSQFDFGEYETEAYVAVLEHGRLTASEIADRTDIPQPRVYDTVRSLAEGGFVELHESRPLKVVAVDPTEAFGDVRTTLADLVDALDRRYTAPSRGAEAVSLVKSRRTILRYLEDVITDAEYELMVSLTPDLFTRFEEALADRRADDVTVDLLLAPAADVPSADRYDYTTVASAVRSRRGLTTPVAAVADGEYSIYTAREALRNGTDRYGVIFNRSELGFLVSGFLNTVVWGSATTLLDRTDDRPYPRRYASIRRCVQDLVDRDDPRYVTVRGRDVETGEPRTVAGRIVGVTGSHDPVTASLTVRTDDGDVAVGGGAAAFEDVEAAELVVGSDAPPSL</sequence>
<feature type="domain" description="Transcription regulator TrmB N-terminal" evidence="2">
    <location>
        <begin position="16"/>
        <end position="80"/>
    </location>
</feature>
<evidence type="ECO:0000259" key="2">
    <source>
        <dbReference type="Pfam" id="PF01978"/>
    </source>
</evidence>
<dbReference type="InterPro" id="IPR002831">
    <property type="entry name" value="Tscrpt_reg_TrmB_N"/>
</dbReference>
<dbReference type="Proteomes" id="UP001596434">
    <property type="component" value="Unassembled WGS sequence"/>
</dbReference>